<keyword evidence="9" id="KW-0007">Acetylation</keyword>
<feature type="region of interest" description="Disordered" evidence="14">
    <location>
        <begin position="981"/>
        <end position="1026"/>
    </location>
</feature>
<dbReference type="GO" id="GO:0033857">
    <property type="term" value="F:5-diphosphoinositol pentakisphosphate 1-kinase activity"/>
    <property type="evidence" value="ECO:0000318"/>
    <property type="project" value="GO_Central"/>
</dbReference>
<keyword evidence="7 13" id="KW-0418">Kinase</keyword>
<proteinExistence type="inferred from homology"/>
<evidence type="ECO:0000256" key="12">
    <source>
        <dbReference type="PROSITE-ProRule" id="PRU00409"/>
    </source>
</evidence>
<feature type="domain" description="ATP-grasp" evidence="15">
    <location>
        <begin position="133"/>
        <end position="347"/>
    </location>
</feature>
<dbReference type="OrthoDB" id="18042at2759"/>
<dbReference type="InterPro" id="IPR029033">
    <property type="entry name" value="His_PPase_superfam"/>
</dbReference>
<dbReference type="GO" id="GO:0046872">
    <property type="term" value="F:metal ion binding"/>
    <property type="evidence" value="ECO:0007669"/>
    <property type="project" value="InterPro"/>
</dbReference>
<sequence length="1203" mass="133950">MEFIDMIKRSAMKLGRGLKHVKTSKDGHHSEDEENNKKITVGICVLEKKALSPPMTQILDRLKAFGEFDISMFGDDTILNQPIEKWPVVECLIAFYSKGYPLDKVIKYAKLRKPFLVNELESQYLLHDRRKVYAKLEEYGIAVPNYVVVNRDQPNEDVESFVEDEDWIELKGKRVHKPFVEKPVDGDDHSVMIYYPSTAGGGMKELFRKVGNRASEFHPEIRRVRRDGSYLYEEFMPTGGTDVKVYTVGPDYAHAEARKSPVVDGVVQRSSDGKEVRFPVLLSPEEKSIAHDVCTMFGQAVCGFDLLRSNGRSYVCDVNGWSFVKNSYKYYDDTACVLRCMFIAAAAPFQDISLPPTLPWKSKGNASPTIERHGSYGPSTFGRTEELRCVIAVIRHGDRTPKQKVKLKIHSERLLNLMLKYNGDRPREEAKLKSAVQLQDLLDACRQLIPRMRTGRESDSEAEDIEHAEKLRHVKAVLEEGGHFSGIYRKVQLKPLKWATEVNDKGETVERVTEALLILKYGGVLTHAGRQQAESLGKDFRNNMYPGEGTGLLRLHSTYRHDLKIYTSDEGRVQMSAAAFTKGLLDLEGQLTPILVSLVSRDAAMLDIVDPGADKAMETSKKFLFEAYSNNRGPEKPEEPASPWMVDGGGIPENPLRLLQRLVQLTKLLTAQIKELCKEEDYAAGSTSGSEDAACYVSLEARALGKADLDQDRVEAGLPCGSENFLLMFARWKKLERDMYNERKNKYDISKIPDIYDCAKYDLLHNPHLNLVGLDEIFSVAKALADGVIPNEYGINPVHKLRIGSKICRRLVGKILIDFWNTREETLSVAKLTSEPSGHWKPANKAPWRPVSSTAKLSSLATSEASTARLGNADTSASMVSLAPSESSSAAAGASLPGAPSPLEVAGGIPLAAPSPVKAPGKAPLPVEVPGGIPPGQAEAPGTPRSSTPSIMVGESASGPPTEAELVAMNLGRLEVGDNRRVSERVSDRVSDRVEKLDDEPDSPSAKSEGRAEEASYRLNPKYANVKTPQRHVRTRLYFTSESHIHSLINVLRYCHLDEKLAGQEPLISDEALHRLYETKELDYLTHIVLRLYENTEVPINDTKRFRVDLQYSSGAALSPLEVTPRGRDHVLPILPREPLQNVGTYLSLEQLEVMLKPFAMPVEEFPPPAGYPAVQHDSGDSHHRHRNQRSSNTGYTLQKIAV</sequence>
<name>A0A1Y1ICL7_KLENI</name>
<dbReference type="InterPro" id="IPR037446">
    <property type="entry name" value="His_Pase_VIP1"/>
</dbReference>
<dbReference type="PANTHER" id="PTHR12750:SF9">
    <property type="entry name" value="INOSITOL HEXAKISPHOSPHATE AND DIPHOSPHOINOSITOL-PENTAKISPHOSPHATE KINASE"/>
    <property type="match status" value="1"/>
</dbReference>
<feature type="region of interest" description="Disordered" evidence="14">
    <location>
        <begin position="917"/>
        <end position="961"/>
    </location>
</feature>
<evidence type="ECO:0000256" key="3">
    <source>
        <dbReference type="ARBA" id="ARBA00022490"/>
    </source>
</evidence>
<dbReference type="PANTHER" id="PTHR12750">
    <property type="entry name" value="DIPHOSPHOINOSITOL PENTAKISPHOSPHATE KINASE"/>
    <property type="match status" value="1"/>
</dbReference>
<evidence type="ECO:0000259" key="15">
    <source>
        <dbReference type="PROSITE" id="PS50975"/>
    </source>
</evidence>
<dbReference type="PROSITE" id="PS00616">
    <property type="entry name" value="HIS_ACID_PHOSPHAT_1"/>
    <property type="match status" value="1"/>
</dbReference>
<protein>
    <recommendedName>
        <fullName evidence="13">Inositol hexakisphosphate and diphosphoinositol-pentakisphosphate kinase</fullName>
        <ecNumber evidence="13">2.7.4.24</ecNumber>
    </recommendedName>
</protein>
<evidence type="ECO:0000256" key="5">
    <source>
        <dbReference type="ARBA" id="ARBA00022679"/>
    </source>
</evidence>
<evidence type="ECO:0000256" key="1">
    <source>
        <dbReference type="ARBA" id="ARBA00004514"/>
    </source>
</evidence>
<dbReference type="Gene3D" id="3.40.50.1240">
    <property type="entry name" value="Phosphoglycerate mutase-like"/>
    <property type="match status" value="1"/>
</dbReference>
<evidence type="ECO:0000256" key="9">
    <source>
        <dbReference type="ARBA" id="ARBA00022990"/>
    </source>
</evidence>
<dbReference type="STRING" id="105231.A0A1Y1ICL7"/>
<dbReference type="Gene3D" id="3.30.470.20">
    <property type="entry name" value="ATP-grasp fold, B domain"/>
    <property type="match status" value="1"/>
</dbReference>
<comment type="similarity">
    <text evidence="2 13">Belongs to the histidine acid phosphatase family. VIP1 subfamily.</text>
</comment>
<dbReference type="EC" id="2.7.4.24" evidence="13"/>
<dbReference type="GO" id="GO:0000828">
    <property type="term" value="F:inositol hexakisphosphate kinase activity"/>
    <property type="evidence" value="ECO:0000318"/>
    <property type="project" value="GO_Central"/>
</dbReference>
<dbReference type="EMBL" id="DF237263">
    <property type="protein sequence ID" value="GAQ86831.1"/>
    <property type="molecule type" value="Genomic_DNA"/>
</dbReference>
<dbReference type="GO" id="GO:0032958">
    <property type="term" value="P:inositol phosphate biosynthetic process"/>
    <property type="evidence" value="ECO:0000318"/>
    <property type="project" value="GO_Central"/>
</dbReference>
<dbReference type="InterPro" id="IPR011761">
    <property type="entry name" value="ATP-grasp"/>
</dbReference>
<dbReference type="CDD" id="cd07061">
    <property type="entry name" value="HP_HAP_like"/>
    <property type="match status" value="1"/>
</dbReference>
<evidence type="ECO:0000313" key="16">
    <source>
        <dbReference type="EMBL" id="GAQ86831.1"/>
    </source>
</evidence>
<gene>
    <name evidence="16" type="ORF">KFL_003140100</name>
</gene>
<evidence type="ECO:0000256" key="8">
    <source>
        <dbReference type="ARBA" id="ARBA00022840"/>
    </source>
</evidence>
<evidence type="ECO:0000256" key="13">
    <source>
        <dbReference type="RuleBase" id="RU365032"/>
    </source>
</evidence>
<reference evidence="16 17" key="1">
    <citation type="journal article" date="2014" name="Nat. Commun.">
        <title>Klebsormidium flaccidum genome reveals primary factors for plant terrestrial adaptation.</title>
        <authorList>
            <person name="Hori K."/>
            <person name="Maruyama F."/>
            <person name="Fujisawa T."/>
            <person name="Togashi T."/>
            <person name="Yamamoto N."/>
            <person name="Seo M."/>
            <person name="Sato S."/>
            <person name="Yamada T."/>
            <person name="Mori H."/>
            <person name="Tajima N."/>
            <person name="Moriyama T."/>
            <person name="Ikeuchi M."/>
            <person name="Watanabe M."/>
            <person name="Wada H."/>
            <person name="Kobayashi K."/>
            <person name="Saito M."/>
            <person name="Masuda T."/>
            <person name="Sasaki-Sekimoto Y."/>
            <person name="Mashiguchi K."/>
            <person name="Awai K."/>
            <person name="Shimojima M."/>
            <person name="Masuda S."/>
            <person name="Iwai M."/>
            <person name="Nobusawa T."/>
            <person name="Narise T."/>
            <person name="Kondo S."/>
            <person name="Saito H."/>
            <person name="Sato R."/>
            <person name="Murakawa M."/>
            <person name="Ihara Y."/>
            <person name="Oshima-Yamada Y."/>
            <person name="Ohtaka K."/>
            <person name="Satoh M."/>
            <person name="Sonobe K."/>
            <person name="Ishii M."/>
            <person name="Ohtani R."/>
            <person name="Kanamori-Sato M."/>
            <person name="Honoki R."/>
            <person name="Miyazaki D."/>
            <person name="Mochizuki H."/>
            <person name="Umetsu J."/>
            <person name="Higashi K."/>
            <person name="Shibata D."/>
            <person name="Kamiya Y."/>
            <person name="Sato N."/>
            <person name="Nakamura Y."/>
            <person name="Tabata S."/>
            <person name="Ida S."/>
            <person name="Kurokawa K."/>
            <person name="Ohta H."/>
        </authorList>
    </citation>
    <scope>NUCLEOTIDE SEQUENCE [LARGE SCALE GENOMIC DNA]</scope>
    <source>
        <strain evidence="16 17">NIES-2285</strain>
    </source>
</reference>
<evidence type="ECO:0000256" key="10">
    <source>
        <dbReference type="ARBA" id="ARBA00033696"/>
    </source>
</evidence>
<feature type="compositionally biased region" description="Basic and acidic residues" evidence="14">
    <location>
        <begin position="981"/>
        <end position="996"/>
    </location>
</feature>
<dbReference type="Pfam" id="PF00328">
    <property type="entry name" value="His_Phos_2"/>
    <property type="match status" value="2"/>
</dbReference>
<dbReference type="GO" id="GO:0005829">
    <property type="term" value="C:cytosol"/>
    <property type="evidence" value="ECO:0007669"/>
    <property type="project" value="UniProtKB-SubCell"/>
</dbReference>
<comment type="subcellular location">
    <subcellularLocation>
        <location evidence="1 13">Cytoplasm</location>
        <location evidence="1 13">Cytosol</location>
    </subcellularLocation>
</comment>
<dbReference type="Proteomes" id="UP000054558">
    <property type="component" value="Unassembled WGS sequence"/>
</dbReference>
<comment type="function">
    <text evidence="13">Bifunctional inositol kinase that acts in concert with the IP6K kinases to synthesize the diphosphate group-containing inositol pyrophosphates diphosphoinositol pentakisphosphate, PP-InsP5, and bis-diphosphoinositol tetrakisphosphate, (PP)2-InsP4. PP-InsP5 and (PP)2-InsP4, also respectively called InsP7 and InsP8, may regulate a variety of cellular processes, including apoptosis, vesicle trafficking, cytoskeletal dynamics, and exocytosis. Phosphorylates inositol hexakisphosphate (InsP6).</text>
</comment>
<dbReference type="InterPro" id="IPR033379">
    <property type="entry name" value="Acid_Pase_AS"/>
</dbReference>
<feature type="region of interest" description="Disordered" evidence="14">
    <location>
        <begin position="832"/>
        <end position="851"/>
    </location>
</feature>
<keyword evidence="3 13" id="KW-0963">Cytoplasm</keyword>
<comment type="catalytic activity">
    <reaction evidence="11">
        <text>1D-myo-inositol hexakisphosphate + ATP = 1-diphospho-1D-myo-inositol 2,3,4,5,6-pentakisphosphate + ADP</text>
        <dbReference type="Rhea" id="RHEA:37459"/>
        <dbReference type="ChEBI" id="CHEBI:30616"/>
        <dbReference type="ChEBI" id="CHEBI:58130"/>
        <dbReference type="ChEBI" id="CHEBI:74946"/>
        <dbReference type="ChEBI" id="CHEBI:456216"/>
        <dbReference type="EC" id="2.7.4.24"/>
    </reaction>
    <physiologicalReaction direction="left-to-right" evidence="11">
        <dbReference type="Rhea" id="RHEA:37460"/>
    </physiologicalReaction>
</comment>
<dbReference type="AlphaFoldDB" id="A0A1Y1ICL7"/>
<keyword evidence="5 13" id="KW-0808">Transferase</keyword>
<dbReference type="Pfam" id="PF18086">
    <property type="entry name" value="PPIP5K2_N"/>
    <property type="match status" value="1"/>
</dbReference>
<keyword evidence="8 12" id="KW-0067">ATP-binding</keyword>
<organism evidence="16 17">
    <name type="scientific">Klebsormidium nitens</name>
    <name type="common">Green alga</name>
    <name type="synonym">Ulothrix nitens</name>
    <dbReference type="NCBI Taxonomy" id="105231"/>
    <lineage>
        <taxon>Eukaryota</taxon>
        <taxon>Viridiplantae</taxon>
        <taxon>Streptophyta</taxon>
        <taxon>Klebsormidiophyceae</taxon>
        <taxon>Klebsormidiales</taxon>
        <taxon>Klebsormidiaceae</taxon>
        <taxon>Klebsormidium</taxon>
    </lineage>
</organism>
<dbReference type="GO" id="GO:0005524">
    <property type="term" value="F:ATP binding"/>
    <property type="evidence" value="ECO:0007669"/>
    <property type="project" value="UniProtKB-UniRule"/>
</dbReference>
<evidence type="ECO:0000256" key="14">
    <source>
        <dbReference type="SAM" id="MobiDB-lite"/>
    </source>
</evidence>
<accession>A0A1Y1ICL7</accession>
<evidence type="ECO:0000256" key="4">
    <source>
        <dbReference type="ARBA" id="ARBA00022553"/>
    </source>
</evidence>
<dbReference type="FunFam" id="3.40.50.11950:FF:000002">
    <property type="entry name" value="Inositol hexakisphosphate and diphosphoinositol-pentakisphosphate kinase"/>
    <property type="match status" value="1"/>
</dbReference>
<keyword evidence="6 12" id="KW-0547">Nucleotide-binding</keyword>
<dbReference type="Gene3D" id="3.40.50.11950">
    <property type="match status" value="1"/>
</dbReference>
<dbReference type="InterPro" id="IPR040557">
    <property type="entry name" value="VIP1_N"/>
</dbReference>
<dbReference type="FunFam" id="3.30.470.20:FF:000019">
    <property type="entry name" value="Inositol hexakisphosphate and diphosphoinositol-pentakisphosphate kinase"/>
    <property type="match status" value="1"/>
</dbReference>
<dbReference type="SUPFAM" id="SSF53254">
    <property type="entry name" value="Phosphoglycerate mutase-like"/>
    <property type="match status" value="1"/>
</dbReference>
<keyword evidence="17" id="KW-1185">Reference proteome</keyword>
<evidence type="ECO:0000256" key="6">
    <source>
        <dbReference type="ARBA" id="ARBA00022741"/>
    </source>
</evidence>
<dbReference type="GO" id="GO:0052723">
    <property type="term" value="F:inositol hexakisphosphate 1-kinase activity"/>
    <property type="evidence" value="ECO:0007669"/>
    <property type="project" value="RHEA"/>
</dbReference>
<dbReference type="InterPro" id="IPR000560">
    <property type="entry name" value="His_Pase_clade-2"/>
</dbReference>
<evidence type="ECO:0000256" key="7">
    <source>
        <dbReference type="ARBA" id="ARBA00022777"/>
    </source>
</evidence>
<evidence type="ECO:0000313" key="17">
    <source>
        <dbReference type="Proteomes" id="UP000054558"/>
    </source>
</evidence>
<dbReference type="OMA" id="IQERWCC"/>
<keyword evidence="4" id="KW-0597">Phosphoprotein</keyword>
<dbReference type="SUPFAM" id="SSF56059">
    <property type="entry name" value="Glutathione synthetase ATP-binding domain-like"/>
    <property type="match status" value="1"/>
</dbReference>
<comment type="catalytic activity">
    <reaction evidence="10">
        <text>5-diphospho-1D-myo-inositol 1,2,3,4,6-pentakisphosphate + ATP + H(+) = 1,5-bis(diphospho)-1D-myo-inositol 2,3,4,6-tetrakisphosphate + ADP</text>
        <dbReference type="Rhea" id="RHEA:10276"/>
        <dbReference type="ChEBI" id="CHEBI:15378"/>
        <dbReference type="ChEBI" id="CHEBI:30616"/>
        <dbReference type="ChEBI" id="CHEBI:58628"/>
        <dbReference type="ChEBI" id="CHEBI:77983"/>
        <dbReference type="ChEBI" id="CHEBI:456216"/>
        <dbReference type="EC" id="2.7.4.24"/>
    </reaction>
    <physiologicalReaction direction="left-to-right" evidence="10">
        <dbReference type="Rhea" id="RHEA:10277"/>
    </physiologicalReaction>
</comment>
<feature type="region of interest" description="Disordered" evidence="14">
    <location>
        <begin position="1168"/>
        <end position="1203"/>
    </location>
</feature>
<evidence type="ECO:0000256" key="2">
    <source>
        <dbReference type="ARBA" id="ARBA00005609"/>
    </source>
</evidence>
<evidence type="ECO:0000256" key="11">
    <source>
        <dbReference type="ARBA" id="ARBA00034629"/>
    </source>
</evidence>
<dbReference type="PROSITE" id="PS50975">
    <property type="entry name" value="ATP_GRASP"/>
    <property type="match status" value="1"/>
</dbReference>